<comment type="caution">
    <text evidence="1">The sequence shown here is derived from an EMBL/GenBank/DDBJ whole genome shotgun (WGS) entry which is preliminary data.</text>
</comment>
<accession>A0A4Z2DCB2</accession>
<keyword evidence="2" id="KW-1185">Reference proteome</keyword>
<organism evidence="1 2">
    <name type="scientific">Schistosoma japonicum</name>
    <name type="common">Blood fluke</name>
    <dbReference type="NCBI Taxonomy" id="6182"/>
    <lineage>
        <taxon>Eukaryota</taxon>
        <taxon>Metazoa</taxon>
        <taxon>Spiralia</taxon>
        <taxon>Lophotrochozoa</taxon>
        <taxon>Platyhelminthes</taxon>
        <taxon>Trematoda</taxon>
        <taxon>Digenea</taxon>
        <taxon>Strigeidida</taxon>
        <taxon>Schistosomatoidea</taxon>
        <taxon>Schistosomatidae</taxon>
        <taxon>Schistosoma</taxon>
    </lineage>
</organism>
<dbReference type="EMBL" id="SKCS01000180">
    <property type="protein sequence ID" value="TNN14142.1"/>
    <property type="molecule type" value="Genomic_DNA"/>
</dbReference>
<proteinExistence type="predicted"/>
<dbReference type="AlphaFoldDB" id="A0A4Z2DCB2"/>
<dbReference type="Proteomes" id="UP000311919">
    <property type="component" value="Unassembled WGS sequence"/>
</dbReference>
<evidence type="ECO:0000313" key="1">
    <source>
        <dbReference type="EMBL" id="TNN14142.1"/>
    </source>
</evidence>
<sequence length="59" mass="6202">MVNVLSSITGCKTRSREPLGLKEEVLGGDFGVCSAAASGTMYPDGGENPFVSLDECFEE</sequence>
<gene>
    <name evidence="1" type="ORF">EWB00_002389</name>
</gene>
<reference evidence="1 2" key="1">
    <citation type="submission" date="2019-03" db="EMBL/GenBank/DDBJ databases">
        <title>An improved genome assembly of the fluke Schistosoma japonicum.</title>
        <authorList>
            <person name="Hu W."/>
            <person name="Luo F."/>
            <person name="Yin M."/>
            <person name="Mo X."/>
            <person name="Sun C."/>
            <person name="Wu Q."/>
            <person name="Zhu B."/>
            <person name="Xiang M."/>
            <person name="Wang J."/>
            <person name="Wang Y."/>
            <person name="Zhang T."/>
            <person name="Xu B."/>
            <person name="Zheng H."/>
            <person name="Feng Z."/>
        </authorList>
    </citation>
    <scope>NUCLEOTIDE SEQUENCE [LARGE SCALE GENOMIC DNA]</scope>
    <source>
        <strain evidence="1">HuSjv2</strain>
        <tissue evidence="1">Worms</tissue>
    </source>
</reference>
<evidence type="ECO:0000313" key="2">
    <source>
        <dbReference type="Proteomes" id="UP000311919"/>
    </source>
</evidence>
<protein>
    <submittedName>
        <fullName evidence="1">Uncharacterized protein</fullName>
    </submittedName>
</protein>
<name>A0A4Z2DCB2_SCHJA</name>